<evidence type="ECO:0000259" key="4">
    <source>
        <dbReference type="Pfam" id="PF00440"/>
    </source>
</evidence>
<evidence type="ECO:0000256" key="2">
    <source>
        <dbReference type="ARBA" id="ARBA00023125"/>
    </source>
</evidence>
<gene>
    <name evidence="6" type="ORF">EKL94_17715</name>
</gene>
<evidence type="ECO:0000256" key="3">
    <source>
        <dbReference type="ARBA" id="ARBA00023163"/>
    </source>
</evidence>
<dbReference type="InterPro" id="IPR036271">
    <property type="entry name" value="Tet_transcr_reg_TetR-rel_C_sf"/>
</dbReference>
<proteinExistence type="predicted"/>
<dbReference type="Proteomes" id="UP000271705">
    <property type="component" value="Unassembled WGS sequence"/>
</dbReference>
<reference evidence="6 7" key="1">
    <citation type="submission" date="2018-12" db="EMBL/GenBank/DDBJ databases">
        <authorList>
            <person name="Kartti S."/>
            <person name="Manni A."/>
            <person name="Chemao El Fihri M.W."/>
            <person name="Laamarti M."/>
            <person name="Temsamani L."/>
            <person name="El Jamali J.E."/>
            <person name="Ouadghiri M."/>
            <person name="Ibrahimi A."/>
            <person name="Filati-Maltouf A."/>
        </authorList>
    </citation>
    <scope>NUCLEOTIDE SEQUENCE [LARGE SCALE GENOMIC DNA]</scope>
    <source>
        <strain evidence="6 7">MDMC339</strain>
    </source>
</reference>
<accession>A0A3S0JFQ4</accession>
<dbReference type="RefSeq" id="WP_126930077.1">
    <property type="nucleotide sequence ID" value="NZ_RXLZ01000062.1"/>
</dbReference>
<dbReference type="PANTHER" id="PTHR47506:SF1">
    <property type="entry name" value="HTH-TYPE TRANSCRIPTIONAL REGULATOR YJDC"/>
    <property type="match status" value="1"/>
</dbReference>
<evidence type="ECO:0000259" key="5">
    <source>
        <dbReference type="Pfam" id="PF16925"/>
    </source>
</evidence>
<comment type="caution">
    <text evidence="6">The sequence shown here is derived from an EMBL/GenBank/DDBJ whole genome shotgun (WGS) entry which is preliminary data.</text>
</comment>
<dbReference type="Pfam" id="PF16925">
    <property type="entry name" value="TetR_C_13"/>
    <property type="match status" value="1"/>
</dbReference>
<evidence type="ECO:0000256" key="1">
    <source>
        <dbReference type="ARBA" id="ARBA00023015"/>
    </source>
</evidence>
<dbReference type="SUPFAM" id="SSF48498">
    <property type="entry name" value="Tetracyclin repressor-like, C-terminal domain"/>
    <property type="match status" value="1"/>
</dbReference>
<sequence length="207" mass="22504">MARTGRPREFDRDDAVEQAMLLFWERGYEATTLNDLRSALGGLSPASFYAAFGSKEALFGECLSLYMQSCGQLATLLTDTTDGPREAMRRTLHAAVTAQTSRTRPRGCMAVLSGLNCFEGHEDIAAQVEQARRQTSQAITACVQAGRDVGELCPDVDCTALATAFDVFLKGIAIQARDGRRATELHAAVDALMAIWDCNALRAARQH</sequence>
<name>A0A3S0JFQ4_STEMA</name>
<dbReference type="SUPFAM" id="SSF46689">
    <property type="entry name" value="Homeodomain-like"/>
    <property type="match status" value="1"/>
</dbReference>
<protein>
    <submittedName>
        <fullName evidence="6">TetR/AcrR family transcriptional regulator</fullName>
    </submittedName>
</protein>
<dbReference type="InterPro" id="IPR011075">
    <property type="entry name" value="TetR_C"/>
</dbReference>
<dbReference type="InterPro" id="IPR009057">
    <property type="entry name" value="Homeodomain-like_sf"/>
</dbReference>
<dbReference type="Gene3D" id="1.10.10.60">
    <property type="entry name" value="Homeodomain-like"/>
    <property type="match status" value="1"/>
</dbReference>
<dbReference type="Pfam" id="PF00440">
    <property type="entry name" value="TetR_N"/>
    <property type="match status" value="1"/>
</dbReference>
<keyword evidence="3" id="KW-0804">Transcription</keyword>
<feature type="domain" description="HTH tetR-type" evidence="4">
    <location>
        <begin position="17"/>
        <end position="62"/>
    </location>
</feature>
<dbReference type="PANTHER" id="PTHR47506">
    <property type="entry name" value="TRANSCRIPTIONAL REGULATORY PROTEIN"/>
    <property type="match status" value="1"/>
</dbReference>
<dbReference type="InterPro" id="IPR001647">
    <property type="entry name" value="HTH_TetR"/>
</dbReference>
<dbReference type="Gene3D" id="1.10.357.10">
    <property type="entry name" value="Tetracycline Repressor, domain 2"/>
    <property type="match status" value="1"/>
</dbReference>
<dbReference type="AlphaFoldDB" id="A0A3S0JFQ4"/>
<dbReference type="EMBL" id="RXLZ01000062">
    <property type="protein sequence ID" value="RTQ86540.1"/>
    <property type="molecule type" value="Genomic_DNA"/>
</dbReference>
<evidence type="ECO:0000313" key="7">
    <source>
        <dbReference type="Proteomes" id="UP000271705"/>
    </source>
</evidence>
<organism evidence="6 7">
    <name type="scientific">Stenotrophomonas maltophilia</name>
    <name type="common">Pseudomonas maltophilia</name>
    <name type="synonym">Xanthomonas maltophilia</name>
    <dbReference type="NCBI Taxonomy" id="40324"/>
    <lineage>
        <taxon>Bacteria</taxon>
        <taxon>Pseudomonadati</taxon>
        <taxon>Pseudomonadota</taxon>
        <taxon>Gammaproteobacteria</taxon>
        <taxon>Lysobacterales</taxon>
        <taxon>Lysobacteraceae</taxon>
        <taxon>Stenotrophomonas</taxon>
        <taxon>Stenotrophomonas maltophilia group</taxon>
    </lineage>
</organism>
<evidence type="ECO:0000313" key="6">
    <source>
        <dbReference type="EMBL" id="RTQ86540.1"/>
    </source>
</evidence>
<dbReference type="GO" id="GO:0003677">
    <property type="term" value="F:DNA binding"/>
    <property type="evidence" value="ECO:0007669"/>
    <property type="project" value="UniProtKB-KW"/>
</dbReference>
<keyword evidence="1" id="KW-0805">Transcription regulation</keyword>
<keyword evidence="2" id="KW-0238">DNA-binding</keyword>
<feature type="domain" description="Tetracyclin repressor-like C-terminal" evidence="5">
    <location>
        <begin position="89"/>
        <end position="191"/>
    </location>
</feature>